<proteinExistence type="predicted"/>
<evidence type="ECO:0000313" key="3">
    <source>
        <dbReference type="EMBL" id="MEN1759395.1"/>
    </source>
</evidence>
<dbReference type="GO" id="GO:0016740">
    <property type="term" value="F:transferase activity"/>
    <property type="evidence" value="ECO:0007669"/>
    <property type="project" value="UniProtKB-KW"/>
</dbReference>
<dbReference type="NCBIfam" id="TIGR03167">
    <property type="entry name" value="tRNA_sel_U_synt"/>
    <property type="match status" value="1"/>
</dbReference>
<reference evidence="3 4" key="1">
    <citation type="submission" date="2024-04" db="EMBL/GenBank/DDBJ databases">
        <title>Genome sequencing and metabolic network reconstruction of aminoacids and betaine degradation by Anoxynatronum sibiricum.</title>
        <authorList>
            <person name="Detkova E.N."/>
            <person name="Boltjanskaja Y.V."/>
            <person name="Mardanov A.V."/>
            <person name="Kevbrin V."/>
        </authorList>
    </citation>
    <scope>NUCLEOTIDE SEQUENCE [LARGE SCALE GENOMIC DNA]</scope>
    <source>
        <strain evidence="3 4">Z-7981</strain>
    </source>
</reference>
<sequence length="367" mass="42394">MTSPLTITVEEMLQEKNKILIDLRSPGEYHKGTIDHAMNIPILDDEERAIVGTIYKNESREYAKITGMRHVSARLERMTSQISEFLKECPCVILFCSRGGYRSGPLVQLLNSLEIPVKQLVGGYKRYRQVIIDYFEAPIKVNHSFIVIHGYTGCGKTTLLKQLKAEGYPVIDLEGLARNSGSVFGFIGHSKEKMTQKQFDSLLFHQLIRFKEQRIIVESESRRIGDITIPREIHRQMVSGKHVLLHATLDLRVEQIMSDYWGVLEHDEADIEKALSDLVKFLGHEKIHQLQQKLSQKAYRDIARELMVSYYDPLYRHSIKKYAYDLEITYDTINEAHKMMKEYLRQMTDSFVDSIGDNAFNTEKVSS</sequence>
<dbReference type="EMBL" id="JBCITM010000002">
    <property type="protein sequence ID" value="MEN1759395.1"/>
    <property type="molecule type" value="Genomic_DNA"/>
</dbReference>
<evidence type="ECO:0000313" key="4">
    <source>
        <dbReference type="Proteomes" id="UP001407405"/>
    </source>
</evidence>
<dbReference type="Pfam" id="PF00581">
    <property type="entry name" value="Rhodanese"/>
    <property type="match status" value="1"/>
</dbReference>
<dbReference type="InterPro" id="IPR058840">
    <property type="entry name" value="AAA_SelU"/>
</dbReference>
<dbReference type="RefSeq" id="WP_343184755.1">
    <property type="nucleotide sequence ID" value="NZ_JBCITM010000002.1"/>
</dbReference>
<dbReference type="InterPro" id="IPR001763">
    <property type="entry name" value="Rhodanese-like_dom"/>
</dbReference>
<dbReference type="SUPFAM" id="SSF52540">
    <property type="entry name" value="P-loop containing nucleoside triphosphate hydrolases"/>
    <property type="match status" value="1"/>
</dbReference>
<dbReference type="InterPro" id="IPR036873">
    <property type="entry name" value="Rhodanese-like_dom_sf"/>
</dbReference>
<accession>A0ABU9VQF7</accession>
<dbReference type="PANTHER" id="PTHR30401">
    <property type="entry name" value="TRNA 2-SELENOURIDINE SYNTHASE"/>
    <property type="match status" value="1"/>
</dbReference>
<dbReference type="EC" id="2.5.1.-" evidence="3"/>
<dbReference type="PROSITE" id="PS50206">
    <property type="entry name" value="RHODANESE_3"/>
    <property type="match status" value="1"/>
</dbReference>
<protein>
    <submittedName>
        <fullName evidence="3">tRNA 2-selenouridine(34) synthase MnmH</fullName>
        <ecNumber evidence="3">2.5.1.-</ecNumber>
    </submittedName>
</protein>
<evidence type="ECO:0000259" key="2">
    <source>
        <dbReference type="PROSITE" id="PS50206"/>
    </source>
</evidence>
<dbReference type="Gene3D" id="3.40.250.10">
    <property type="entry name" value="Rhodanese-like domain"/>
    <property type="match status" value="1"/>
</dbReference>
<feature type="domain" description="Rhodanese" evidence="2">
    <location>
        <begin position="14"/>
        <end position="136"/>
    </location>
</feature>
<keyword evidence="4" id="KW-1185">Reference proteome</keyword>
<dbReference type="Gene3D" id="3.40.50.300">
    <property type="entry name" value="P-loop containing nucleotide triphosphate hydrolases"/>
    <property type="match status" value="1"/>
</dbReference>
<organism evidence="3 4">
    <name type="scientific">Anoxynatronum sibiricum</name>
    <dbReference type="NCBI Taxonomy" id="210623"/>
    <lineage>
        <taxon>Bacteria</taxon>
        <taxon>Bacillati</taxon>
        <taxon>Bacillota</taxon>
        <taxon>Clostridia</taxon>
        <taxon>Eubacteriales</taxon>
        <taxon>Clostridiaceae</taxon>
        <taxon>Anoxynatronum</taxon>
    </lineage>
</organism>
<dbReference type="SMART" id="SM00450">
    <property type="entry name" value="RHOD"/>
    <property type="match status" value="1"/>
</dbReference>
<evidence type="ECO:0000256" key="1">
    <source>
        <dbReference type="ARBA" id="ARBA00023266"/>
    </source>
</evidence>
<name>A0ABU9VQF7_9CLOT</name>
<dbReference type="SUPFAM" id="SSF52821">
    <property type="entry name" value="Rhodanese/Cell cycle control phosphatase"/>
    <property type="match status" value="1"/>
</dbReference>
<dbReference type="InterPro" id="IPR017582">
    <property type="entry name" value="SelU"/>
</dbReference>
<dbReference type="PANTHER" id="PTHR30401:SF0">
    <property type="entry name" value="TRNA 2-SELENOURIDINE SYNTHASE"/>
    <property type="match status" value="1"/>
</dbReference>
<dbReference type="NCBIfam" id="NF008750">
    <property type="entry name" value="PRK11784.1-2"/>
    <property type="match status" value="1"/>
</dbReference>
<gene>
    <name evidence="3" type="primary">mnmH</name>
    <name evidence="3" type="ORF">AAIG11_02815</name>
</gene>
<dbReference type="Proteomes" id="UP001407405">
    <property type="component" value="Unassembled WGS sequence"/>
</dbReference>
<keyword evidence="3" id="KW-0808">Transferase</keyword>
<keyword evidence="1" id="KW-0711">Selenium</keyword>
<dbReference type="Pfam" id="PF26341">
    <property type="entry name" value="AAA_SelU"/>
    <property type="match status" value="1"/>
</dbReference>
<dbReference type="InterPro" id="IPR027417">
    <property type="entry name" value="P-loop_NTPase"/>
</dbReference>
<comment type="caution">
    <text evidence="3">The sequence shown here is derived from an EMBL/GenBank/DDBJ whole genome shotgun (WGS) entry which is preliminary data.</text>
</comment>